<sequence length="100" mass="11325">MACSFPVFLSTDESMAEPTMTTRISLVLLRSEKRVIFFMVRLLLFLILKINHVLLILVNGCKSESPAAIANRWVSFLPVSVVDSSFLFLFWFTFLAAFSA</sequence>
<keyword evidence="1" id="KW-0812">Transmembrane</keyword>
<feature type="transmembrane region" description="Helical" evidence="1">
    <location>
        <begin position="35"/>
        <end position="61"/>
    </location>
</feature>
<organism evidence="2 3">
    <name type="scientific">Oldenlandia corymbosa var. corymbosa</name>
    <dbReference type="NCBI Taxonomy" id="529605"/>
    <lineage>
        <taxon>Eukaryota</taxon>
        <taxon>Viridiplantae</taxon>
        <taxon>Streptophyta</taxon>
        <taxon>Embryophyta</taxon>
        <taxon>Tracheophyta</taxon>
        <taxon>Spermatophyta</taxon>
        <taxon>Magnoliopsida</taxon>
        <taxon>eudicotyledons</taxon>
        <taxon>Gunneridae</taxon>
        <taxon>Pentapetalae</taxon>
        <taxon>asterids</taxon>
        <taxon>lamiids</taxon>
        <taxon>Gentianales</taxon>
        <taxon>Rubiaceae</taxon>
        <taxon>Rubioideae</taxon>
        <taxon>Spermacoceae</taxon>
        <taxon>Hedyotis-Oldenlandia complex</taxon>
        <taxon>Oldenlandia</taxon>
    </lineage>
</organism>
<accession>A0AAV1E1G8</accession>
<dbReference type="EMBL" id="OX459124">
    <property type="protein sequence ID" value="CAI9112768.1"/>
    <property type="molecule type" value="Genomic_DNA"/>
</dbReference>
<dbReference type="AlphaFoldDB" id="A0AAV1E1G8"/>
<name>A0AAV1E1G8_OLDCO</name>
<protein>
    <submittedName>
        <fullName evidence="2">OLC1v1013260C1</fullName>
    </submittedName>
</protein>
<keyword evidence="1" id="KW-0472">Membrane</keyword>
<evidence type="ECO:0000313" key="3">
    <source>
        <dbReference type="Proteomes" id="UP001161247"/>
    </source>
</evidence>
<feature type="transmembrane region" description="Helical" evidence="1">
    <location>
        <begin position="73"/>
        <end position="98"/>
    </location>
</feature>
<proteinExistence type="predicted"/>
<evidence type="ECO:0000256" key="1">
    <source>
        <dbReference type="SAM" id="Phobius"/>
    </source>
</evidence>
<evidence type="ECO:0000313" key="2">
    <source>
        <dbReference type="EMBL" id="CAI9112768.1"/>
    </source>
</evidence>
<keyword evidence="3" id="KW-1185">Reference proteome</keyword>
<dbReference type="Proteomes" id="UP001161247">
    <property type="component" value="Chromosome 7"/>
</dbReference>
<reference evidence="2" key="1">
    <citation type="submission" date="2023-03" db="EMBL/GenBank/DDBJ databases">
        <authorList>
            <person name="Julca I."/>
        </authorList>
    </citation>
    <scope>NUCLEOTIDE SEQUENCE</scope>
</reference>
<gene>
    <name evidence="2" type="ORF">OLC1_LOCUS19891</name>
</gene>
<keyword evidence="1" id="KW-1133">Transmembrane helix</keyword>